<sequence>MAKLICRCLPKIPVRYCHYSSFFAKESKMKTAGIIVIGDEILKGEVIDTNSNYMTTRLHQLGVKVKKISVIGDIFEDICQDIKTFSQKYTYVITTGGIGPTHDDITFEAVAKAFDEPLILHPDLVKLCTQFYNTTDINSPGMKLARVPKSAKLTYLKTAKLNYPNVRVRNVYMFPGIPQLFERSFDMLSSTLFQSPCKFYTKYVYFNVTEDKIAKALDSLVKEFPDVLIGSYPQLFHR</sequence>
<reference evidence="3" key="1">
    <citation type="submission" date="2019-08" db="EMBL/GenBank/DDBJ databases">
        <title>The genome of the North American firefly Photinus pyralis.</title>
        <authorList>
            <consortium name="Photinus pyralis genome working group"/>
            <person name="Fallon T.R."/>
            <person name="Sander Lower S.E."/>
            <person name="Weng J.-K."/>
        </authorList>
    </citation>
    <scope>NUCLEOTIDE SEQUENCE</scope>
    <source>
        <strain evidence="3">TRF0915ILg1</strain>
        <tissue evidence="3">Whole body</tissue>
    </source>
</reference>
<gene>
    <name evidence="3" type="ORF">ILUMI_26192</name>
</gene>
<comment type="caution">
    <text evidence="3">The sequence shown here is derived from an EMBL/GenBank/DDBJ whole genome shotgun (WGS) entry which is preliminary data.</text>
</comment>
<dbReference type="InterPro" id="IPR056596">
    <property type="entry name" value="FLAD1_M"/>
</dbReference>
<feature type="domain" description="MoaB/Mog" evidence="2">
    <location>
        <begin position="33"/>
        <end position="195"/>
    </location>
</feature>
<dbReference type="PANTHER" id="PTHR13939:SF0">
    <property type="entry name" value="NMN AMIDOHYDROLASE-LIKE PROTEIN YFAY"/>
    <property type="match status" value="1"/>
</dbReference>
<dbReference type="SUPFAM" id="SSF53218">
    <property type="entry name" value="Molybdenum cofactor biosynthesis proteins"/>
    <property type="match status" value="1"/>
</dbReference>
<organism evidence="3 4">
    <name type="scientific">Ignelater luminosus</name>
    <name type="common">Cucubano</name>
    <name type="synonym">Pyrophorus luminosus</name>
    <dbReference type="NCBI Taxonomy" id="2038154"/>
    <lineage>
        <taxon>Eukaryota</taxon>
        <taxon>Metazoa</taxon>
        <taxon>Ecdysozoa</taxon>
        <taxon>Arthropoda</taxon>
        <taxon>Hexapoda</taxon>
        <taxon>Insecta</taxon>
        <taxon>Pterygota</taxon>
        <taxon>Neoptera</taxon>
        <taxon>Endopterygota</taxon>
        <taxon>Coleoptera</taxon>
        <taxon>Polyphaga</taxon>
        <taxon>Elateriformia</taxon>
        <taxon>Elateroidea</taxon>
        <taxon>Elateridae</taxon>
        <taxon>Agrypninae</taxon>
        <taxon>Pyrophorini</taxon>
        <taxon>Ignelater</taxon>
    </lineage>
</organism>
<dbReference type="SMART" id="SM00852">
    <property type="entry name" value="MoCF_biosynth"/>
    <property type="match status" value="1"/>
</dbReference>
<dbReference type="CDD" id="cd00885">
    <property type="entry name" value="cinA"/>
    <property type="match status" value="1"/>
</dbReference>
<dbReference type="EMBL" id="VTPC01091041">
    <property type="protein sequence ID" value="KAF2879981.1"/>
    <property type="molecule type" value="Genomic_DNA"/>
</dbReference>
<comment type="similarity">
    <text evidence="1">In the N-terminal section; belongs to the MoaB/Mog family.</text>
</comment>
<accession>A0A8K0C730</accession>
<evidence type="ECO:0000256" key="1">
    <source>
        <dbReference type="ARBA" id="ARBA00007589"/>
    </source>
</evidence>
<dbReference type="OrthoDB" id="270728at2759"/>
<protein>
    <recommendedName>
        <fullName evidence="2">MoaB/Mog domain-containing protein</fullName>
    </recommendedName>
</protein>
<dbReference type="InterPro" id="IPR050101">
    <property type="entry name" value="CinA"/>
</dbReference>
<dbReference type="Pfam" id="PF00994">
    <property type="entry name" value="MoCF_biosynth"/>
    <property type="match status" value="1"/>
</dbReference>
<dbReference type="InterPro" id="IPR036425">
    <property type="entry name" value="MoaB/Mog-like_dom_sf"/>
</dbReference>
<keyword evidence="4" id="KW-1185">Reference proteome</keyword>
<evidence type="ECO:0000313" key="3">
    <source>
        <dbReference type="EMBL" id="KAF2879981.1"/>
    </source>
</evidence>
<dbReference type="AlphaFoldDB" id="A0A8K0C730"/>
<dbReference type="Pfam" id="PF24102">
    <property type="entry name" value="FLAD1_M"/>
    <property type="match status" value="1"/>
</dbReference>
<evidence type="ECO:0000313" key="4">
    <source>
        <dbReference type="Proteomes" id="UP000801492"/>
    </source>
</evidence>
<proteinExistence type="inferred from homology"/>
<dbReference type="Gene3D" id="3.40.980.10">
    <property type="entry name" value="MoaB/Mog-like domain"/>
    <property type="match status" value="1"/>
</dbReference>
<dbReference type="InterPro" id="IPR001453">
    <property type="entry name" value="MoaB/Mog_dom"/>
</dbReference>
<dbReference type="PANTHER" id="PTHR13939">
    <property type="entry name" value="NICOTINAMIDE-NUCLEOTIDE AMIDOHYDROLASE PNCC"/>
    <property type="match status" value="1"/>
</dbReference>
<dbReference type="Proteomes" id="UP000801492">
    <property type="component" value="Unassembled WGS sequence"/>
</dbReference>
<evidence type="ECO:0000259" key="2">
    <source>
        <dbReference type="SMART" id="SM00852"/>
    </source>
</evidence>
<name>A0A8K0C730_IGNLU</name>